<dbReference type="EMBL" id="KT748819">
    <property type="protein sequence ID" value="AMK48600.1"/>
    <property type="molecule type" value="mRNA"/>
</dbReference>
<protein>
    <submittedName>
        <fullName evidence="2">Uncharacterized protein</fullName>
    </submittedName>
</protein>
<name>A0A140DKY5_RHYFE</name>
<evidence type="ECO:0000313" key="2">
    <source>
        <dbReference type="EMBL" id="AMK48600.1"/>
    </source>
</evidence>
<feature type="non-terminal residue" evidence="2">
    <location>
        <position position="1"/>
    </location>
</feature>
<sequence length="73" mass="8118">LPLAEGKRRLLGAISRQRRLCGSRVSTHTKVIRLVRSRRRVSTNVSGRRLEGSGKSHPTNRGFPVGWGEEKGV</sequence>
<proteinExistence type="evidence at transcript level"/>
<dbReference type="AlphaFoldDB" id="A0A140DKY5"/>
<reference evidence="2" key="1">
    <citation type="submission" date="2015-09" db="EMBL/GenBank/DDBJ databases">
        <title>Molecular characterization of Rhynchophorus ferrugineus (Olivier) (Coleoptera: Curculionidae) transcriptome.</title>
        <authorList>
            <person name="Hussain A."/>
            <person name="Rizwan-ul-Haq M."/>
            <person name="Al-Ayedh H."/>
            <person name="Al-Jabr A.M."/>
        </authorList>
    </citation>
    <scope>NUCLEOTIDE SEQUENCE</scope>
    <source>
        <strain evidence="2">RPWSSHCyp72</strain>
    </source>
</reference>
<evidence type="ECO:0000256" key="1">
    <source>
        <dbReference type="SAM" id="MobiDB-lite"/>
    </source>
</evidence>
<organism evidence="2">
    <name type="scientific">Rhynchophorus ferrugineus</name>
    <name type="common">Red palm weevil</name>
    <name type="synonym">Curculio ferrugineus</name>
    <dbReference type="NCBI Taxonomy" id="354439"/>
    <lineage>
        <taxon>Eukaryota</taxon>
        <taxon>Metazoa</taxon>
        <taxon>Ecdysozoa</taxon>
        <taxon>Arthropoda</taxon>
        <taxon>Hexapoda</taxon>
        <taxon>Insecta</taxon>
        <taxon>Pterygota</taxon>
        <taxon>Neoptera</taxon>
        <taxon>Endopterygota</taxon>
        <taxon>Coleoptera</taxon>
        <taxon>Polyphaga</taxon>
        <taxon>Cucujiformia</taxon>
        <taxon>Curculionidae</taxon>
        <taxon>Dryophthorinae</taxon>
        <taxon>Rhynchophorus</taxon>
    </lineage>
</organism>
<feature type="region of interest" description="Disordered" evidence="1">
    <location>
        <begin position="42"/>
        <end position="73"/>
    </location>
</feature>
<accession>A0A140DKY5</accession>